<name>A0A098G8T6_9GAMM</name>
<dbReference type="EMBL" id="LN614827">
    <property type="protein sequence ID" value="CEG58888.1"/>
    <property type="molecule type" value="Genomic_DNA"/>
</dbReference>
<dbReference type="Proteomes" id="UP000032430">
    <property type="component" value="Chromosome I"/>
</dbReference>
<dbReference type="OrthoDB" id="5649492at2"/>
<gene>
    <name evidence="1" type="ORF">LFA_3557</name>
</gene>
<evidence type="ECO:0000313" key="1">
    <source>
        <dbReference type="EMBL" id="CEG58888.1"/>
    </source>
</evidence>
<protein>
    <submittedName>
        <fullName evidence="1">Uncharacterized protein</fullName>
    </submittedName>
</protein>
<organism evidence="1 2">
    <name type="scientific">Legionella fallonii LLAP-10</name>
    <dbReference type="NCBI Taxonomy" id="1212491"/>
    <lineage>
        <taxon>Bacteria</taxon>
        <taxon>Pseudomonadati</taxon>
        <taxon>Pseudomonadota</taxon>
        <taxon>Gammaproteobacteria</taxon>
        <taxon>Legionellales</taxon>
        <taxon>Legionellaceae</taxon>
        <taxon>Legionella</taxon>
    </lineage>
</organism>
<dbReference type="HOGENOM" id="CLU_417266_0_0_6"/>
<sequence length="657" mass="76684">MPYINSSLLKNIPEYLRDTMAYYPDVILWQLNEIQYNNLWNQLISARYLYTNGYEIRPTNWFMYVLQTIKGWLGFENYCHPEKVSYTLNKLAYYGYTKQFPQPDFLPLSYYHRLSEVKDLVVRNYNDLTTAQLQCELIKSYFRLEPHLNVNSQRLNPHHQFGESWAKINAFALIPQLDPQNDSLIAEVIAVLDQSNISPTDIVFLPNSKYAQAAACYYCNKAQNTPIPSFLGRLFWTDPRPDLFAKALVYDPEIAKNNVQSFIEHHIAQREYQSAFNLIDSLTDSKLILNYLLTIPQTERLALIQKDSSIAAILVKYHLEKKQYTLAQQLYSNIEEISPEASFSIAIEEKNYVKAYDVFKRHESTIVFSTSERQKLAQIFFDAAEKKYDLAKNHRAKKEWNDALQNYHFSLIQKKAAHHLNPTEKNLEEVYIHKRLYAKALIDADLDLYQPEQSDIATIKKAITLLRECHSTDKEEQCLQTVALANGLMRHIDTLRETISFSYPPTDLSQLNEHKNKHQQAIATFIKTLKELITLLEGTKDKELCLKLGKAHFLLADAQLYFDITAADINQHYQMAMQAVPENPFYTLRVAELFETEKDKLQPIGVDHLKKMGYQVIDYVHWFDERWVKRDDIIYDIKDIHQPAVKPSQANKWSLGF</sequence>
<reference evidence="2" key="1">
    <citation type="submission" date="2014-09" db="EMBL/GenBank/DDBJ databases">
        <authorList>
            <person name="Gomez-Valero L."/>
        </authorList>
    </citation>
    <scope>NUCLEOTIDE SEQUENCE [LARGE SCALE GENOMIC DNA]</scope>
    <source>
        <strain evidence="2">ATCC700992</strain>
    </source>
</reference>
<evidence type="ECO:0000313" key="2">
    <source>
        <dbReference type="Proteomes" id="UP000032430"/>
    </source>
</evidence>
<proteinExistence type="predicted"/>
<dbReference type="RefSeq" id="WP_045097116.1">
    <property type="nucleotide sequence ID" value="NZ_LN614827.1"/>
</dbReference>
<keyword evidence="2" id="KW-1185">Reference proteome</keyword>
<dbReference type="AlphaFoldDB" id="A0A098G8T6"/>
<accession>A0A098G8T6</accession>
<dbReference type="KEGG" id="lfa:LFA_3557"/>